<protein>
    <submittedName>
        <fullName evidence="1">Uncharacterized protein</fullName>
    </submittedName>
</protein>
<keyword evidence="2" id="KW-1185">Reference proteome</keyword>
<sequence length="257" mass="28648">MPDERWVMAYEYDGSVWRVTATRRIGVGEEIVAGREGELPLGVHVPDVLVSRRAMTVTATEDGWTIRATNRNGAVLHPWCLPSHLIRKCSTTVDWPLVGVRLLPGSRTSQHWLLLEFDDPSTLVRVGEDEDPPEVGQHRGPVTATAFTPRGLTRAEREALEAVFPRQLQWPPHEHTEPVLLKQAASRLRLSISGLQDRLKSALARALALGLDRPVALTDPAYLHVLARAGYLEPPLTFDHRSSHDPPWFGCPRTQPA</sequence>
<dbReference type="RefSeq" id="WP_379564960.1">
    <property type="nucleotide sequence ID" value="NZ_JBHSQK010000011.1"/>
</dbReference>
<gene>
    <name evidence="1" type="ORF">ACFQH9_06380</name>
</gene>
<comment type="caution">
    <text evidence="1">The sequence shown here is derived from an EMBL/GenBank/DDBJ whole genome shotgun (WGS) entry which is preliminary data.</text>
</comment>
<dbReference type="EMBL" id="JBHSQK010000011">
    <property type="protein sequence ID" value="MFC5947897.1"/>
    <property type="molecule type" value="Genomic_DNA"/>
</dbReference>
<evidence type="ECO:0000313" key="2">
    <source>
        <dbReference type="Proteomes" id="UP001596119"/>
    </source>
</evidence>
<dbReference type="Proteomes" id="UP001596119">
    <property type="component" value="Unassembled WGS sequence"/>
</dbReference>
<proteinExistence type="predicted"/>
<accession>A0ABW1I688</accession>
<name>A0ABW1I688_9PSEU</name>
<reference evidence="2" key="1">
    <citation type="journal article" date="2019" name="Int. J. Syst. Evol. Microbiol.">
        <title>The Global Catalogue of Microorganisms (GCM) 10K type strain sequencing project: providing services to taxonomists for standard genome sequencing and annotation.</title>
        <authorList>
            <consortium name="The Broad Institute Genomics Platform"/>
            <consortium name="The Broad Institute Genome Sequencing Center for Infectious Disease"/>
            <person name="Wu L."/>
            <person name="Ma J."/>
        </authorList>
    </citation>
    <scope>NUCLEOTIDE SEQUENCE [LARGE SCALE GENOMIC DNA]</scope>
    <source>
        <strain evidence="2">CGMCC 4.7397</strain>
    </source>
</reference>
<organism evidence="1 2">
    <name type="scientific">Pseudonocardia lutea</name>
    <dbReference type="NCBI Taxonomy" id="2172015"/>
    <lineage>
        <taxon>Bacteria</taxon>
        <taxon>Bacillati</taxon>
        <taxon>Actinomycetota</taxon>
        <taxon>Actinomycetes</taxon>
        <taxon>Pseudonocardiales</taxon>
        <taxon>Pseudonocardiaceae</taxon>
        <taxon>Pseudonocardia</taxon>
    </lineage>
</organism>
<evidence type="ECO:0000313" key="1">
    <source>
        <dbReference type="EMBL" id="MFC5947897.1"/>
    </source>
</evidence>